<evidence type="ECO:0000313" key="6">
    <source>
        <dbReference type="EMBL" id="QGQ98929.1"/>
    </source>
</evidence>
<feature type="transmembrane region" description="Helical" evidence="5">
    <location>
        <begin position="94"/>
        <end position="113"/>
    </location>
</feature>
<keyword evidence="3 5" id="KW-1133">Transmembrane helix</keyword>
<gene>
    <name evidence="6" type="ORF">EHS13_30655</name>
</gene>
<dbReference type="InterPro" id="IPR032808">
    <property type="entry name" value="DoxX"/>
</dbReference>
<evidence type="ECO:0000256" key="1">
    <source>
        <dbReference type="ARBA" id="ARBA00004141"/>
    </source>
</evidence>
<proteinExistence type="predicted"/>
<name>A0A6B8RSM1_9BACL</name>
<dbReference type="RefSeq" id="WP_155704035.1">
    <property type="nucleotide sequence ID" value="NZ_CP034235.1"/>
</dbReference>
<evidence type="ECO:0000256" key="2">
    <source>
        <dbReference type="ARBA" id="ARBA00022692"/>
    </source>
</evidence>
<feature type="transmembrane region" description="Helical" evidence="5">
    <location>
        <begin position="69"/>
        <end position="87"/>
    </location>
</feature>
<dbReference type="AlphaFoldDB" id="A0A6B8RSM1"/>
<protein>
    <submittedName>
        <fullName evidence="6">DoxX family protein</fullName>
    </submittedName>
</protein>
<comment type="subcellular location">
    <subcellularLocation>
        <location evidence="1">Membrane</location>
        <topology evidence="1">Multi-pass membrane protein</topology>
    </subcellularLocation>
</comment>
<feature type="transmembrane region" description="Helical" evidence="5">
    <location>
        <begin position="45"/>
        <end position="63"/>
    </location>
</feature>
<keyword evidence="7" id="KW-1185">Reference proteome</keyword>
<dbReference type="KEGG" id="ppsc:EHS13_30655"/>
<dbReference type="EMBL" id="CP034235">
    <property type="protein sequence ID" value="QGQ98929.1"/>
    <property type="molecule type" value="Genomic_DNA"/>
</dbReference>
<keyword evidence="4 5" id="KW-0472">Membrane</keyword>
<evidence type="ECO:0000256" key="4">
    <source>
        <dbReference type="ARBA" id="ARBA00023136"/>
    </source>
</evidence>
<dbReference type="Proteomes" id="UP000426246">
    <property type="component" value="Chromosome"/>
</dbReference>
<sequence length="122" mass="13418">MDVLAIILEALLGLIFLMAGATKIFGVKMQVDSFKSLRLPQWFRVVTGLVQYVGVAGIIIGFWEPSWAAWAGIWLGFTMLCAVAAHIRVRHTFAMTFPAVILMLLAIVIALMHSSELVNFPG</sequence>
<dbReference type="Pfam" id="PF13564">
    <property type="entry name" value="DoxX_2"/>
    <property type="match status" value="1"/>
</dbReference>
<reference evidence="7" key="1">
    <citation type="submission" date="2018-11" db="EMBL/GenBank/DDBJ databases">
        <title>Complete genome sequence of Paenibacillus sp. ML311-T8.</title>
        <authorList>
            <person name="Nam Y.-D."/>
            <person name="Kang J."/>
            <person name="Chung W.-H."/>
            <person name="Park Y.S."/>
        </authorList>
    </citation>
    <scope>NUCLEOTIDE SEQUENCE [LARGE SCALE GENOMIC DNA]</scope>
    <source>
        <strain evidence="7">ML311-T8</strain>
    </source>
</reference>
<keyword evidence="2 5" id="KW-0812">Transmembrane</keyword>
<accession>A0A6B8RSM1</accession>
<dbReference type="OrthoDB" id="2454358at2"/>
<evidence type="ECO:0000256" key="5">
    <source>
        <dbReference type="SAM" id="Phobius"/>
    </source>
</evidence>
<feature type="transmembrane region" description="Helical" evidence="5">
    <location>
        <begin position="6"/>
        <end position="25"/>
    </location>
</feature>
<evidence type="ECO:0000313" key="7">
    <source>
        <dbReference type="Proteomes" id="UP000426246"/>
    </source>
</evidence>
<organism evidence="6 7">
    <name type="scientific">Paenibacillus psychroresistens</name>
    <dbReference type="NCBI Taxonomy" id="1778678"/>
    <lineage>
        <taxon>Bacteria</taxon>
        <taxon>Bacillati</taxon>
        <taxon>Bacillota</taxon>
        <taxon>Bacilli</taxon>
        <taxon>Bacillales</taxon>
        <taxon>Paenibacillaceae</taxon>
        <taxon>Paenibacillus</taxon>
    </lineage>
</organism>
<dbReference type="GO" id="GO:0016020">
    <property type="term" value="C:membrane"/>
    <property type="evidence" value="ECO:0007669"/>
    <property type="project" value="UniProtKB-SubCell"/>
</dbReference>
<evidence type="ECO:0000256" key="3">
    <source>
        <dbReference type="ARBA" id="ARBA00022989"/>
    </source>
</evidence>